<evidence type="ECO:0000313" key="2">
    <source>
        <dbReference type="Proteomes" id="UP000499080"/>
    </source>
</evidence>
<gene>
    <name evidence="1" type="ORF">AVEN_110666_1</name>
</gene>
<proteinExistence type="predicted"/>
<dbReference type="EMBL" id="BGPR01000032">
    <property type="protein sequence ID" value="GBL83353.1"/>
    <property type="molecule type" value="Genomic_DNA"/>
</dbReference>
<protein>
    <submittedName>
        <fullName evidence="1">Uncharacterized protein</fullName>
    </submittedName>
</protein>
<name>A0A4Y2AUF9_ARAVE</name>
<dbReference type="Proteomes" id="UP000499080">
    <property type="component" value="Unassembled WGS sequence"/>
</dbReference>
<sequence>MTRTRSLMTRTILELPPHSPNFWEDLTPNGFSVHRAHIHGGFSVEPYLETGALPRSYRQLSIPNSSRSRVLKFCRKIVVTFNLELPPTPSETKVSNISPFPRIWEMETIDQSKELTLSDMQA</sequence>
<accession>A0A4Y2AUF9</accession>
<evidence type="ECO:0000313" key="1">
    <source>
        <dbReference type="EMBL" id="GBL83353.1"/>
    </source>
</evidence>
<organism evidence="1 2">
    <name type="scientific">Araneus ventricosus</name>
    <name type="common">Orbweaver spider</name>
    <name type="synonym">Epeira ventricosa</name>
    <dbReference type="NCBI Taxonomy" id="182803"/>
    <lineage>
        <taxon>Eukaryota</taxon>
        <taxon>Metazoa</taxon>
        <taxon>Ecdysozoa</taxon>
        <taxon>Arthropoda</taxon>
        <taxon>Chelicerata</taxon>
        <taxon>Arachnida</taxon>
        <taxon>Araneae</taxon>
        <taxon>Araneomorphae</taxon>
        <taxon>Entelegynae</taxon>
        <taxon>Araneoidea</taxon>
        <taxon>Araneidae</taxon>
        <taxon>Araneus</taxon>
    </lineage>
</organism>
<reference evidence="1 2" key="1">
    <citation type="journal article" date="2019" name="Sci. Rep.">
        <title>Orb-weaving spider Araneus ventricosus genome elucidates the spidroin gene catalogue.</title>
        <authorList>
            <person name="Kono N."/>
            <person name="Nakamura H."/>
            <person name="Ohtoshi R."/>
            <person name="Moran D.A.P."/>
            <person name="Shinohara A."/>
            <person name="Yoshida Y."/>
            <person name="Fujiwara M."/>
            <person name="Mori M."/>
            <person name="Tomita M."/>
            <person name="Arakawa K."/>
        </authorList>
    </citation>
    <scope>NUCLEOTIDE SEQUENCE [LARGE SCALE GENOMIC DNA]</scope>
</reference>
<keyword evidence="2" id="KW-1185">Reference proteome</keyword>
<comment type="caution">
    <text evidence="1">The sequence shown here is derived from an EMBL/GenBank/DDBJ whole genome shotgun (WGS) entry which is preliminary data.</text>
</comment>
<dbReference type="AlphaFoldDB" id="A0A4Y2AUF9"/>